<keyword evidence="9" id="KW-1185">Reference proteome</keyword>
<keyword evidence="3" id="KW-0949">S-adenosyl-L-methionine</keyword>
<dbReference type="PIRSF" id="PIRSF005739">
    <property type="entry name" value="O-mtase"/>
    <property type="match status" value="1"/>
</dbReference>
<dbReference type="Proteomes" id="UP001177003">
    <property type="component" value="Chromosome 8"/>
</dbReference>
<dbReference type="AlphaFoldDB" id="A0AA35ZVH2"/>
<evidence type="ECO:0000259" key="7">
    <source>
        <dbReference type="Pfam" id="PF08100"/>
    </source>
</evidence>
<dbReference type="Pfam" id="PF08100">
    <property type="entry name" value="Dimerisation"/>
    <property type="match status" value="1"/>
</dbReference>
<feature type="domain" description="O-methyltransferase dimerisation" evidence="7">
    <location>
        <begin position="23"/>
        <end position="115"/>
    </location>
</feature>
<dbReference type="PROSITE" id="PS51683">
    <property type="entry name" value="SAM_OMT_II"/>
    <property type="match status" value="1"/>
</dbReference>
<dbReference type="GO" id="GO:0032259">
    <property type="term" value="P:methylation"/>
    <property type="evidence" value="ECO:0007669"/>
    <property type="project" value="UniProtKB-KW"/>
</dbReference>
<dbReference type="InterPro" id="IPR012967">
    <property type="entry name" value="COMT_dimerisation"/>
</dbReference>
<keyword evidence="2" id="KW-0808">Transferase</keyword>
<dbReference type="SUPFAM" id="SSF46785">
    <property type="entry name" value="Winged helix' DNA-binding domain"/>
    <property type="match status" value="1"/>
</dbReference>
<gene>
    <name evidence="8" type="ORF">LSALG_LOCUS38230</name>
</gene>
<protein>
    <submittedName>
        <fullName evidence="8">Uncharacterized protein</fullName>
    </submittedName>
</protein>
<dbReference type="GO" id="GO:0046983">
    <property type="term" value="F:protein dimerization activity"/>
    <property type="evidence" value="ECO:0007669"/>
    <property type="project" value="InterPro"/>
</dbReference>
<dbReference type="InterPro" id="IPR029063">
    <property type="entry name" value="SAM-dependent_MTases_sf"/>
</dbReference>
<name>A0AA35ZVH2_LACSI</name>
<evidence type="ECO:0000256" key="1">
    <source>
        <dbReference type="ARBA" id="ARBA00022603"/>
    </source>
</evidence>
<proteinExistence type="inferred from homology"/>
<dbReference type="GO" id="GO:0008171">
    <property type="term" value="F:O-methyltransferase activity"/>
    <property type="evidence" value="ECO:0007669"/>
    <property type="project" value="InterPro"/>
</dbReference>
<reference evidence="8" key="1">
    <citation type="submission" date="2023-04" db="EMBL/GenBank/DDBJ databases">
        <authorList>
            <person name="Vijverberg K."/>
            <person name="Xiong W."/>
            <person name="Schranz E."/>
        </authorList>
    </citation>
    <scope>NUCLEOTIDE SEQUENCE</scope>
</reference>
<evidence type="ECO:0000256" key="5">
    <source>
        <dbReference type="PIRSR" id="PIRSR005739-1"/>
    </source>
</evidence>
<feature type="domain" description="O-methyltransferase C-terminal" evidence="6">
    <location>
        <begin position="140"/>
        <end position="343"/>
    </location>
</feature>
<dbReference type="InterPro" id="IPR036390">
    <property type="entry name" value="WH_DNA-bd_sf"/>
</dbReference>
<dbReference type="SUPFAM" id="SSF53335">
    <property type="entry name" value="S-adenosyl-L-methionine-dependent methyltransferases"/>
    <property type="match status" value="1"/>
</dbReference>
<sequence length="363" mass="40365">MNTQDEVGGNADSMVAGQAQILRYIYGALDGMAIRCCVQLRIPDIIHNHGHPITLSEIANGIASPCINLDGLRRLMRFLVHRKIFHEMSQPNVGDEEGENETVYSLNHCSKWLLRDADVTLAPMVMMRTDPSMVLPLHVLSRSITEGGTAFKMIHGEEMFEFSSSNSDFNRVFNEGMACTAKITINAILASYKNGFLGTKGSVVDVGGGTGVAISEIVKAYPHLKGINFDLPHVISMAPRYDGVTHIGGDMFEAIPPAETIFMKWILHDWSDDDCIKILKNCRKAIPKESGKMVIAEIVNHATGDDVFVDTHLTYDLVMFSHFSGGRERNESEWKRILNEGGFHRYNIIKIPTLQSIIEAFPE</sequence>
<dbReference type="EMBL" id="OX465084">
    <property type="protein sequence ID" value="CAI9299526.1"/>
    <property type="molecule type" value="Genomic_DNA"/>
</dbReference>
<accession>A0AA35ZVH2</accession>
<dbReference type="InterPro" id="IPR001077">
    <property type="entry name" value="COMT_C"/>
</dbReference>
<keyword evidence="1" id="KW-0489">Methyltransferase</keyword>
<evidence type="ECO:0000313" key="8">
    <source>
        <dbReference type="EMBL" id="CAI9299526.1"/>
    </source>
</evidence>
<evidence type="ECO:0000256" key="3">
    <source>
        <dbReference type="ARBA" id="ARBA00022691"/>
    </source>
</evidence>
<evidence type="ECO:0000256" key="4">
    <source>
        <dbReference type="ARBA" id="ARBA00034481"/>
    </source>
</evidence>
<dbReference type="InterPro" id="IPR036388">
    <property type="entry name" value="WH-like_DNA-bd_sf"/>
</dbReference>
<dbReference type="InterPro" id="IPR016461">
    <property type="entry name" value="COMT-like"/>
</dbReference>
<comment type="similarity">
    <text evidence="4">Belongs to the class I-like SAM-binding methyltransferase superfamily. Cation-independent O-methyltransferase family. COMT subfamily.</text>
</comment>
<organism evidence="8 9">
    <name type="scientific">Lactuca saligna</name>
    <name type="common">Willowleaf lettuce</name>
    <dbReference type="NCBI Taxonomy" id="75948"/>
    <lineage>
        <taxon>Eukaryota</taxon>
        <taxon>Viridiplantae</taxon>
        <taxon>Streptophyta</taxon>
        <taxon>Embryophyta</taxon>
        <taxon>Tracheophyta</taxon>
        <taxon>Spermatophyta</taxon>
        <taxon>Magnoliopsida</taxon>
        <taxon>eudicotyledons</taxon>
        <taxon>Gunneridae</taxon>
        <taxon>Pentapetalae</taxon>
        <taxon>asterids</taxon>
        <taxon>campanulids</taxon>
        <taxon>Asterales</taxon>
        <taxon>Asteraceae</taxon>
        <taxon>Cichorioideae</taxon>
        <taxon>Cichorieae</taxon>
        <taxon>Lactucinae</taxon>
        <taxon>Lactuca</taxon>
    </lineage>
</organism>
<feature type="active site" description="Proton acceptor" evidence="5">
    <location>
        <position position="268"/>
    </location>
</feature>
<evidence type="ECO:0000313" key="9">
    <source>
        <dbReference type="Proteomes" id="UP001177003"/>
    </source>
</evidence>
<dbReference type="Gene3D" id="3.40.50.150">
    <property type="entry name" value="Vaccinia Virus protein VP39"/>
    <property type="match status" value="1"/>
</dbReference>
<evidence type="ECO:0000259" key="6">
    <source>
        <dbReference type="Pfam" id="PF00891"/>
    </source>
</evidence>
<evidence type="ECO:0000256" key="2">
    <source>
        <dbReference type="ARBA" id="ARBA00022679"/>
    </source>
</evidence>
<dbReference type="PANTHER" id="PTHR11746">
    <property type="entry name" value="O-METHYLTRANSFERASE"/>
    <property type="match status" value="1"/>
</dbReference>
<dbReference type="Pfam" id="PF00891">
    <property type="entry name" value="Methyltransf_2"/>
    <property type="match status" value="1"/>
</dbReference>
<dbReference type="Gene3D" id="1.10.10.10">
    <property type="entry name" value="Winged helix-like DNA-binding domain superfamily/Winged helix DNA-binding domain"/>
    <property type="match status" value="1"/>
</dbReference>